<keyword evidence="2" id="KW-1133">Transmembrane helix</keyword>
<keyword evidence="4" id="KW-1185">Reference proteome</keyword>
<sequence>MVEAGEEGFGAVLGEDPAAVGDVGFQDGAGPGPPGGGEAAGPVGVQDVDDAVKEGGRVMVLDAVSFLGAAVLLAGLLVAEVGRAGAKERSGRRTALADRRFLAVTGLHAVLELQFAMLEIGIPLWIALHTGAPRALIAAVGGVNCLAVVLFQVRAGRGVTDVRSAARACAWGGVLLAGVLLHSLAELLTSVGPDVRGRRRRCDRTPPLVRAPHGGGHVQQPRTHRVGPGLCLRGRLTCRCRCAAGGRGPRWRRPGSSR</sequence>
<name>A0ABP9E821_9ACTN</name>
<feature type="compositionally biased region" description="Gly residues" evidence="1">
    <location>
        <begin position="27"/>
        <end position="39"/>
    </location>
</feature>
<accession>A0ABP9E821</accession>
<gene>
    <name evidence="3" type="ORF">GCM10023235_58630</name>
</gene>
<keyword evidence="2" id="KW-0812">Transmembrane</keyword>
<dbReference type="Proteomes" id="UP001501752">
    <property type="component" value="Unassembled WGS sequence"/>
</dbReference>
<feature type="region of interest" description="Disordered" evidence="1">
    <location>
        <begin position="199"/>
        <end position="222"/>
    </location>
</feature>
<feature type="transmembrane region" description="Helical" evidence="2">
    <location>
        <begin position="165"/>
        <end position="185"/>
    </location>
</feature>
<organism evidence="3 4">
    <name type="scientific">Kitasatospora terrestris</name>
    <dbReference type="NCBI Taxonomy" id="258051"/>
    <lineage>
        <taxon>Bacteria</taxon>
        <taxon>Bacillati</taxon>
        <taxon>Actinomycetota</taxon>
        <taxon>Actinomycetes</taxon>
        <taxon>Kitasatosporales</taxon>
        <taxon>Streptomycetaceae</taxon>
        <taxon>Kitasatospora</taxon>
    </lineage>
</organism>
<feature type="transmembrane region" description="Helical" evidence="2">
    <location>
        <begin position="63"/>
        <end position="81"/>
    </location>
</feature>
<proteinExistence type="predicted"/>
<feature type="transmembrane region" description="Helical" evidence="2">
    <location>
        <begin position="101"/>
        <end position="126"/>
    </location>
</feature>
<evidence type="ECO:0000313" key="4">
    <source>
        <dbReference type="Proteomes" id="UP001501752"/>
    </source>
</evidence>
<evidence type="ECO:0000313" key="3">
    <source>
        <dbReference type="EMBL" id="GAA4871930.1"/>
    </source>
</evidence>
<comment type="caution">
    <text evidence="3">The sequence shown here is derived from an EMBL/GenBank/DDBJ whole genome shotgun (WGS) entry which is preliminary data.</text>
</comment>
<evidence type="ECO:0000256" key="1">
    <source>
        <dbReference type="SAM" id="MobiDB-lite"/>
    </source>
</evidence>
<keyword evidence="2" id="KW-0472">Membrane</keyword>
<evidence type="ECO:0000256" key="2">
    <source>
        <dbReference type="SAM" id="Phobius"/>
    </source>
</evidence>
<reference evidence="4" key="1">
    <citation type="journal article" date="2019" name="Int. J. Syst. Evol. Microbiol.">
        <title>The Global Catalogue of Microorganisms (GCM) 10K type strain sequencing project: providing services to taxonomists for standard genome sequencing and annotation.</title>
        <authorList>
            <consortium name="The Broad Institute Genomics Platform"/>
            <consortium name="The Broad Institute Genome Sequencing Center for Infectious Disease"/>
            <person name="Wu L."/>
            <person name="Ma J."/>
        </authorList>
    </citation>
    <scope>NUCLEOTIDE SEQUENCE [LARGE SCALE GENOMIC DNA]</scope>
    <source>
        <strain evidence="4">JCM 13006</strain>
    </source>
</reference>
<feature type="transmembrane region" description="Helical" evidence="2">
    <location>
        <begin position="132"/>
        <end position="153"/>
    </location>
</feature>
<protein>
    <submittedName>
        <fullName evidence="3">Uncharacterized protein</fullName>
    </submittedName>
</protein>
<feature type="region of interest" description="Disordered" evidence="1">
    <location>
        <begin position="23"/>
        <end position="44"/>
    </location>
</feature>
<dbReference type="EMBL" id="BAABIS010000001">
    <property type="protein sequence ID" value="GAA4871930.1"/>
    <property type="molecule type" value="Genomic_DNA"/>
</dbReference>